<dbReference type="Proteomes" id="UP001305414">
    <property type="component" value="Unassembled WGS sequence"/>
</dbReference>
<keyword evidence="1" id="KW-0472">Membrane</keyword>
<reference evidence="2 3" key="1">
    <citation type="submission" date="2023-10" db="EMBL/GenBank/DDBJ databases">
        <title>Draft genome sequence of Xylaria bambusicola isolate GMP-LS, the root and basal stem rot pathogen of sugarcane in Indonesia.</title>
        <authorList>
            <person name="Selvaraj P."/>
            <person name="Muralishankar V."/>
            <person name="Muruganantham S."/>
            <person name="Sp S."/>
            <person name="Haryani S."/>
            <person name="Lau K.J.X."/>
            <person name="Naqvi N.I."/>
        </authorList>
    </citation>
    <scope>NUCLEOTIDE SEQUENCE [LARGE SCALE GENOMIC DNA]</scope>
    <source>
        <strain evidence="2">GMP-LS</strain>
    </source>
</reference>
<evidence type="ECO:0000313" key="2">
    <source>
        <dbReference type="EMBL" id="KAK5633186.1"/>
    </source>
</evidence>
<keyword evidence="1" id="KW-1133">Transmembrane helix</keyword>
<proteinExistence type="predicted"/>
<evidence type="ECO:0000313" key="3">
    <source>
        <dbReference type="Proteomes" id="UP001305414"/>
    </source>
</evidence>
<protein>
    <submittedName>
        <fullName evidence="2">Uncharacterized protein</fullName>
    </submittedName>
</protein>
<sequence>MTADNAVFFESSVCPEPGVFIFIGFTILSGFTIFTHLLVSYAPTPASNCPNPDRRPEKIIKSIFYIAISAIMLVDACWLTHIYSWGITGLLAVQTQGIIEWSFIRLWVAVTITCLLPLIVLWLWTLWSLGYYFFELWAYQHHSSDVSTQVLKREIRP</sequence>
<feature type="transmembrane region" description="Helical" evidence="1">
    <location>
        <begin position="106"/>
        <end position="134"/>
    </location>
</feature>
<name>A0AAN7ZBL4_9PEZI</name>
<feature type="transmembrane region" description="Helical" evidence="1">
    <location>
        <begin position="63"/>
        <end position="86"/>
    </location>
</feature>
<keyword evidence="1" id="KW-0812">Transmembrane</keyword>
<keyword evidence="3" id="KW-1185">Reference proteome</keyword>
<organism evidence="2 3">
    <name type="scientific">Xylaria bambusicola</name>
    <dbReference type="NCBI Taxonomy" id="326684"/>
    <lineage>
        <taxon>Eukaryota</taxon>
        <taxon>Fungi</taxon>
        <taxon>Dikarya</taxon>
        <taxon>Ascomycota</taxon>
        <taxon>Pezizomycotina</taxon>
        <taxon>Sordariomycetes</taxon>
        <taxon>Xylariomycetidae</taxon>
        <taxon>Xylariales</taxon>
        <taxon>Xylariaceae</taxon>
        <taxon>Xylaria</taxon>
    </lineage>
</organism>
<dbReference type="EMBL" id="JAWHQM010000030">
    <property type="protein sequence ID" value="KAK5633186.1"/>
    <property type="molecule type" value="Genomic_DNA"/>
</dbReference>
<comment type="caution">
    <text evidence="2">The sequence shown here is derived from an EMBL/GenBank/DDBJ whole genome shotgun (WGS) entry which is preliminary data.</text>
</comment>
<feature type="transmembrane region" description="Helical" evidence="1">
    <location>
        <begin position="20"/>
        <end position="42"/>
    </location>
</feature>
<dbReference type="AlphaFoldDB" id="A0AAN7ZBL4"/>
<evidence type="ECO:0000256" key="1">
    <source>
        <dbReference type="SAM" id="Phobius"/>
    </source>
</evidence>
<gene>
    <name evidence="2" type="ORF">RRF57_008900</name>
</gene>
<accession>A0AAN7ZBL4</accession>